<organism evidence="2 3">
    <name type="scientific">Capsaspora owczarzaki (strain ATCC 30864)</name>
    <dbReference type="NCBI Taxonomy" id="595528"/>
    <lineage>
        <taxon>Eukaryota</taxon>
        <taxon>Filasterea</taxon>
        <taxon>Capsaspora</taxon>
    </lineage>
</organism>
<evidence type="ECO:0000256" key="1">
    <source>
        <dbReference type="SAM" id="Phobius"/>
    </source>
</evidence>
<keyword evidence="3" id="KW-1185">Reference proteome</keyword>
<accession>A0A0D2UBN5</accession>
<evidence type="ECO:0000313" key="2">
    <source>
        <dbReference type="EMBL" id="KJE92446.1"/>
    </source>
</evidence>
<gene>
    <name evidence="2" type="ORF">CAOG_009661</name>
</gene>
<dbReference type="AlphaFoldDB" id="A0A0D2UBN5"/>
<keyword evidence="1" id="KW-0812">Transmembrane</keyword>
<keyword evidence="1" id="KW-0472">Membrane</keyword>
<name>A0A0D2UBN5_CAPO3</name>
<proteinExistence type="predicted"/>
<dbReference type="InParanoid" id="A0A0D2UBN5"/>
<evidence type="ECO:0000313" key="3">
    <source>
        <dbReference type="Proteomes" id="UP000008743"/>
    </source>
</evidence>
<feature type="transmembrane region" description="Helical" evidence="1">
    <location>
        <begin position="71"/>
        <end position="89"/>
    </location>
</feature>
<keyword evidence="1" id="KW-1133">Transmembrane helix</keyword>
<protein>
    <submittedName>
        <fullName evidence="2">Uncharacterized protein</fullName>
    </submittedName>
</protein>
<reference evidence="3" key="1">
    <citation type="submission" date="2011-02" db="EMBL/GenBank/DDBJ databases">
        <title>The Genome Sequence of Capsaspora owczarzaki ATCC 30864.</title>
        <authorList>
            <person name="Russ C."/>
            <person name="Cuomo C."/>
            <person name="Burger G."/>
            <person name="Gray M.W."/>
            <person name="Holland P.W.H."/>
            <person name="King N."/>
            <person name="Lang F.B.F."/>
            <person name="Roger A.J."/>
            <person name="Ruiz-Trillo I."/>
            <person name="Young S.K."/>
            <person name="Zeng Q."/>
            <person name="Gargeya S."/>
            <person name="Alvarado L."/>
            <person name="Berlin A."/>
            <person name="Chapman S.B."/>
            <person name="Chen Z."/>
            <person name="Freedman E."/>
            <person name="Gellesch M."/>
            <person name="Goldberg J."/>
            <person name="Griggs A."/>
            <person name="Gujja S."/>
            <person name="Heilman E."/>
            <person name="Heiman D."/>
            <person name="Howarth C."/>
            <person name="Mehta T."/>
            <person name="Neiman D."/>
            <person name="Pearson M."/>
            <person name="Roberts A."/>
            <person name="Saif S."/>
            <person name="Shea T."/>
            <person name="Shenoy N."/>
            <person name="Sisk P."/>
            <person name="Stolte C."/>
            <person name="Sykes S."/>
            <person name="White J."/>
            <person name="Yandava C."/>
            <person name="Haas B."/>
            <person name="Nusbaum C."/>
            <person name="Birren B."/>
        </authorList>
    </citation>
    <scope>NUCLEOTIDE SEQUENCE</scope>
    <source>
        <strain evidence="3">ATCC 30864</strain>
    </source>
</reference>
<dbReference type="EMBL" id="KE346363">
    <property type="protein sequence ID" value="KJE92446.1"/>
    <property type="molecule type" value="Genomic_DNA"/>
</dbReference>
<sequence length="118" mass="13981">MKDLQAERKIRRFDRFCCFSCLKSRNVNPPPPRKAPISPQVIVMEFCWGWRQTQRKYNVWRKKNGNQKKKTVNVLRGIAFCILTGMMSLRDMTQVTRRRCRPFQTPLSFPLQSGQCGR</sequence>
<dbReference type="Proteomes" id="UP000008743">
    <property type="component" value="Unassembled WGS sequence"/>
</dbReference>